<dbReference type="EMBL" id="CP012747">
    <property type="protein sequence ID" value="ALL67083.1"/>
    <property type="molecule type" value="Genomic_DNA"/>
</dbReference>
<protein>
    <submittedName>
        <fullName evidence="1">Uncharacterized protein</fullName>
    </submittedName>
</protein>
<accession>A0A0P0RER8</accession>
<dbReference type="KEGG" id="bcai:K788_0008241"/>
<proteinExistence type="predicted"/>
<reference evidence="1 2" key="1">
    <citation type="journal article" date="2014" name="Genome Announc.">
        <title>Draft Genome Sequence of the Haloacid-Degrading Burkholderia caribensis Strain MBA4.</title>
        <authorList>
            <person name="Pan Y."/>
            <person name="Kong K.F."/>
            <person name="Tsang J.S."/>
        </authorList>
    </citation>
    <scope>NUCLEOTIDE SEQUENCE [LARGE SCALE GENOMIC DNA]</scope>
    <source>
        <strain evidence="1 2">MBA4</strain>
    </source>
</reference>
<dbReference type="AlphaFoldDB" id="A0A0P0RER8"/>
<evidence type="ECO:0000313" key="1">
    <source>
        <dbReference type="EMBL" id="ALL67083.1"/>
    </source>
</evidence>
<dbReference type="Proteomes" id="UP000019146">
    <property type="component" value="Chromosome 2"/>
</dbReference>
<sequence>MVLKLLVIVLPLNTALSMDIFLLRQLGAPLRRMGMHWQRSRGDHECA</sequence>
<name>A0A0P0RER8_9BURK</name>
<organism evidence="1 2">
    <name type="scientific">Paraburkholderia caribensis MBA4</name>
    <dbReference type="NCBI Taxonomy" id="1323664"/>
    <lineage>
        <taxon>Bacteria</taxon>
        <taxon>Pseudomonadati</taxon>
        <taxon>Pseudomonadota</taxon>
        <taxon>Betaproteobacteria</taxon>
        <taxon>Burkholderiales</taxon>
        <taxon>Burkholderiaceae</taxon>
        <taxon>Paraburkholderia</taxon>
    </lineage>
</organism>
<gene>
    <name evidence="1" type="ORF">K788_0008241</name>
</gene>
<evidence type="ECO:0000313" key="2">
    <source>
        <dbReference type="Proteomes" id="UP000019146"/>
    </source>
</evidence>